<dbReference type="AlphaFoldDB" id="A0A066WZV3"/>
<dbReference type="Gene3D" id="3.90.228.10">
    <property type="match status" value="1"/>
</dbReference>
<evidence type="ECO:0000256" key="2">
    <source>
        <dbReference type="ARBA" id="ARBA00022679"/>
    </source>
</evidence>
<dbReference type="FunFam" id="3.10.110.10:FF:000107">
    <property type="entry name" value="Ubiquitin conjugating enzyme, putative"/>
    <property type="match status" value="1"/>
</dbReference>
<dbReference type="InterPro" id="IPR000608">
    <property type="entry name" value="UBC"/>
</dbReference>
<keyword evidence="4" id="KW-0520">NAD</keyword>
<evidence type="ECO:0000313" key="7">
    <source>
        <dbReference type="EMBL" id="KDN62192.1"/>
    </source>
</evidence>
<comment type="caution">
    <text evidence="7">The sequence shown here is derived from an EMBL/GenBank/DDBJ whole genome shotgun (WGS) entry which is preliminary data.</text>
</comment>
<name>A0A066WZV3_COLSU</name>
<feature type="domain" description="UBC core" evidence="6">
    <location>
        <begin position="1008"/>
        <end position="1192"/>
    </location>
</feature>
<keyword evidence="3" id="KW-0548">Nucleotidyltransferase</keyword>
<evidence type="ECO:0000256" key="1">
    <source>
        <dbReference type="ARBA" id="ARBA00022676"/>
    </source>
</evidence>
<dbReference type="GO" id="GO:0003950">
    <property type="term" value="F:NAD+ poly-ADP-ribosyltransferase activity"/>
    <property type="evidence" value="ECO:0007669"/>
    <property type="project" value="InterPro"/>
</dbReference>
<dbReference type="CDD" id="cd23802">
    <property type="entry name" value="UBCc_UBE2Q"/>
    <property type="match status" value="1"/>
</dbReference>
<keyword evidence="2" id="KW-0808">Transferase</keyword>
<dbReference type="STRING" id="1173701.A0A066WZV3"/>
<organism evidence="7 8">
    <name type="scientific">Colletotrichum sublineola</name>
    <name type="common">Sorghum anthracnose fungus</name>
    <dbReference type="NCBI Taxonomy" id="1173701"/>
    <lineage>
        <taxon>Eukaryota</taxon>
        <taxon>Fungi</taxon>
        <taxon>Dikarya</taxon>
        <taxon>Ascomycota</taxon>
        <taxon>Pezizomycotina</taxon>
        <taxon>Sordariomycetes</taxon>
        <taxon>Hypocreomycetidae</taxon>
        <taxon>Glomerellales</taxon>
        <taxon>Glomerellaceae</taxon>
        <taxon>Colletotrichum</taxon>
        <taxon>Colletotrichum graminicola species complex</taxon>
    </lineage>
</organism>
<dbReference type="Pfam" id="PF00179">
    <property type="entry name" value="UQ_con"/>
    <property type="match status" value="1"/>
</dbReference>
<gene>
    <name evidence="7" type="ORF">CSUB01_00897</name>
</gene>
<dbReference type="OrthoDB" id="109543at2759"/>
<keyword evidence="8" id="KW-1185">Reference proteome</keyword>
<dbReference type="Proteomes" id="UP000027238">
    <property type="component" value="Unassembled WGS sequence"/>
</dbReference>
<dbReference type="InterPro" id="IPR016135">
    <property type="entry name" value="UBQ-conjugating_enzyme/RWD"/>
</dbReference>
<dbReference type="PANTHER" id="PTHR21328">
    <property type="entry name" value="POLY ADP-RIBOSE POLYMERASE FAMILY, MEMBER PARP"/>
    <property type="match status" value="1"/>
</dbReference>
<proteinExistence type="predicted"/>
<dbReference type="InterPro" id="IPR012317">
    <property type="entry name" value="Poly(ADP-ribose)pol_cat_dom"/>
</dbReference>
<dbReference type="SUPFAM" id="SSF54495">
    <property type="entry name" value="UBC-like"/>
    <property type="match status" value="1"/>
</dbReference>
<dbReference type="GO" id="GO:0016779">
    <property type="term" value="F:nucleotidyltransferase activity"/>
    <property type="evidence" value="ECO:0007669"/>
    <property type="project" value="UniProtKB-KW"/>
</dbReference>
<sequence length="1192" mass="131976">MTRRKFNRDLAAASQQVVEHISGLTKGEDDGQVQFVFSGNSLISSLVIRLIALNVDEYPQGSGFLAYTDAELIPTAISELLDDLPRLSQNKSVLDTLHLISRRLGRALESENSDSSDIEMTDVDLDDDLETEKADEDDEYDEYDYEDDLAFGLGSAPSSIPVLSNALKVRTEITGRLIEDLRKAKEAGFKISLLGNVMEQEKGCIFSLSLPVAHLGLNEDTLEAWEVSSSDHIMLLCKYDAGYPCVETFMDLAPGHPASLQFRFGKCAGFKPTLSSALTALNPKFNNAQESSSEDVLTTGKAQDAVFCSMPISNSIDTFMNQQLATLLKIRLVHSVSWDGATDLLRKLTRDAHLRDSKSKLHNTSLSADDTEAQVSTAARGLLNKDYVVHNPHVTGPLPQKELSVPLIAMQFALRYFVKSTQYCLVCHRKTDPGFAALKPYVCNEPLCLFQFMALGLGPSIEHDIIARPYVVDLLVSFCAAALQASRIREWPKGLAIKVPLMSHPSAQTNPSGSWGASGAQQLRESSVRQQINPAILVTAHISAGKFNLNNTQTIVLKPGDMIILVKSAMDSGQGSKADAHHCRIKNVDTTLNASGNSGGRVVEFDYIVSTYRQPDTTTTGPFWDGPKGLSSAGGADCKPEGMIDDDNGDAELFLYEHDIDDLEPAYQREALMLLVQTIPSIRTLRDYLRNHQGSSLSECNKISRSALALLRWIVASNRSFIVQIDQPTDLEIDGIPATENRQHERILGMTGDWMQFRFAQGSPEKENRFKEELEKQGKHPYPTLFAWHGSQLGNWHSIIRNGLDFKDTLNGRAYGHGVYFARDFSTSQGYSRVGTSSWIGSELKLHAAVSLCEIINRPTQFTSTSPFYVVDQVDWIQCRYLLAQRLQTEPQAQKKAALEPEYISQDPSHHITGLTGKAVKIPVAALTWRQRSAPLSHPIVVADEPDESLDDEPDDFDIMMRLRESKDEADCIMFVKGSDPGKMDFIPGSVEYSSLPQLPPPDWASDQGRKFLGKELSKLQKLQATTPLHQLGWYIDFDNITNMFQWIVELHSFEKSLPLAQDMKYHGVSSIVLEIRFGRQFPLSPPFVRVVRPRFLPFSHGGGGHVTAGGAMCMELLTNSGWSPASSMESVLLQVHMAMCNLEPFPARLMAKTTVNSYDYGVNEAIDAYKRAAAAHGWQVPSDLDMTANAQ</sequence>
<evidence type="ECO:0000256" key="4">
    <source>
        <dbReference type="ARBA" id="ARBA00023027"/>
    </source>
</evidence>
<evidence type="ECO:0000259" key="6">
    <source>
        <dbReference type="PROSITE" id="PS50127"/>
    </source>
</evidence>
<dbReference type="OMA" id="LVCHCKT"/>
<dbReference type="Pfam" id="PF00644">
    <property type="entry name" value="PARP"/>
    <property type="match status" value="1"/>
</dbReference>
<dbReference type="eggNOG" id="KOG0897">
    <property type="taxonomic scope" value="Eukaryota"/>
</dbReference>
<evidence type="ECO:0000256" key="5">
    <source>
        <dbReference type="SAM" id="MobiDB-lite"/>
    </source>
</evidence>
<dbReference type="SUPFAM" id="SSF56399">
    <property type="entry name" value="ADP-ribosylation"/>
    <property type="match status" value="1"/>
</dbReference>
<accession>A0A066WZV3</accession>
<evidence type="ECO:0000313" key="8">
    <source>
        <dbReference type="Proteomes" id="UP000027238"/>
    </source>
</evidence>
<evidence type="ECO:0000256" key="3">
    <source>
        <dbReference type="ARBA" id="ARBA00022695"/>
    </source>
</evidence>
<dbReference type="PROSITE" id="PS50127">
    <property type="entry name" value="UBC_2"/>
    <property type="match status" value="1"/>
</dbReference>
<dbReference type="Gene3D" id="3.10.110.10">
    <property type="entry name" value="Ubiquitin Conjugating Enzyme"/>
    <property type="match status" value="1"/>
</dbReference>
<reference evidence="8" key="1">
    <citation type="journal article" date="2014" name="Genome Announc.">
        <title>Draft genome sequence of Colletotrichum sublineola, a destructive pathogen of cultivated sorghum.</title>
        <authorList>
            <person name="Baroncelli R."/>
            <person name="Sanz-Martin J.M."/>
            <person name="Rech G.E."/>
            <person name="Sukno S.A."/>
            <person name="Thon M.R."/>
        </authorList>
    </citation>
    <scope>NUCLEOTIDE SEQUENCE [LARGE SCALE GENOMIC DNA]</scope>
    <source>
        <strain evidence="8">TX430BB</strain>
    </source>
</reference>
<dbReference type="HOGENOM" id="CLU_003143_1_0_1"/>
<protein>
    <submittedName>
        <fullName evidence="7">Putative polymerase</fullName>
    </submittedName>
</protein>
<dbReference type="InterPro" id="IPR051838">
    <property type="entry name" value="ARTD_PARP"/>
</dbReference>
<dbReference type="EMBL" id="JMSE01001347">
    <property type="protein sequence ID" value="KDN62192.1"/>
    <property type="molecule type" value="Genomic_DNA"/>
</dbReference>
<keyword evidence="1" id="KW-0328">Glycosyltransferase</keyword>
<feature type="region of interest" description="Disordered" evidence="5">
    <location>
        <begin position="111"/>
        <end position="141"/>
    </location>
</feature>